<dbReference type="InterPro" id="IPR000528">
    <property type="entry name" value="Plant_nsLTP"/>
</dbReference>
<organism evidence="9 10">
    <name type="scientific">Ficus carica</name>
    <name type="common">Common fig</name>
    <dbReference type="NCBI Taxonomy" id="3494"/>
    <lineage>
        <taxon>Eukaryota</taxon>
        <taxon>Viridiplantae</taxon>
        <taxon>Streptophyta</taxon>
        <taxon>Embryophyta</taxon>
        <taxon>Tracheophyta</taxon>
        <taxon>Spermatophyta</taxon>
        <taxon>Magnoliopsida</taxon>
        <taxon>eudicotyledons</taxon>
        <taxon>Gunneridae</taxon>
        <taxon>Pentapetalae</taxon>
        <taxon>rosids</taxon>
        <taxon>fabids</taxon>
        <taxon>Rosales</taxon>
        <taxon>Moraceae</taxon>
        <taxon>Ficeae</taxon>
        <taxon>Ficus</taxon>
    </lineage>
</organism>
<dbReference type="AlphaFoldDB" id="A0AA88CS15"/>
<feature type="signal peptide" evidence="7">
    <location>
        <begin position="1"/>
        <end position="22"/>
    </location>
</feature>
<dbReference type="GO" id="GO:0008289">
    <property type="term" value="F:lipid binding"/>
    <property type="evidence" value="ECO:0007669"/>
    <property type="project" value="UniProtKB-KW"/>
</dbReference>
<comment type="similarity">
    <text evidence="2 6">Belongs to the plant LTP family.</text>
</comment>
<keyword evidence="10" id="KW-1185">Reference proteome</keyword>
<feature type="domain" description="Bifunctional inhibitor/plant lipid transfer protein/seed storage helical" evidence="8">
    <location>
        <begin position="31"/>
        <end position="116"/>
    </location>
</feature>
<proteinExistence type="inferred from homology"/>
<comment type="caution">
    <text evidence="9">The sequence shown here is derived from an EMBL/GenBank/DDBJ whole genome shotgun (WGS) entry which is preliminary data.</text>
</comment>
<dbReference type="SUPFAM" id="SSF47699">
    <property type="entry name" value="Bifunctional inhibitor/lipid-transfer protein/seed storage 2S albumin"/>
    <property type="match status" value="1"/>
</dbReference>
<reference evidence="9" key="1">
    <citation type="submission" date="2023-07" db="EMBL/GenBank/DDBJ databases">
        <title>draft genome sequence of fig (Ficus carica).</title>
        <authorList>
            <person name="Takahashi T."/>
            <person name="Nishimura K."/>
        </authorList>
    </citation>
    <scope>NUCLEOTIDE SEQUENCE</scope>
</reference>
<name>A0AA88CS15_FICCA</name>
<dbReference type="GO" id="GO:0006869">
    <property type="term" value="P:lipid transport"/>
    <property type="evidence" value="ECO:0007669"/>
    <property type="project" value="InterPro"/>
</dbReference>
<sequence>MKKVSAIAALLVVVAMTTVFMAEPGQAAITCSQVDMALRPCLEYLKGTVTQPPEECCSGVATIRQNTPTKTDRQIACQCVKRAADALTGLNEDAAKNLPTKCEIQINVPISKNVNCNM</sequence>
<evidence type="ECO:0000256" key="5">
    <source>
        <dbReference type="ARBA" id="ARBA00023157"/>
    </source>
</evidence>
<evidence type="ECO:0000256" key="1">
    <source>
        <dbReference type="ARBA" id="ARBA00003211"/>
    </source>
</evidence>
<accession>A0AA88CS15</accession>
<evidence type="ECO:0000256" key="4">
    <source>
        <dbReference type="ARBA" id="ARBA00023121"/>
    </source>
</evidence>
<evidence type="ECO:0000256" key="2">
    <source>
        <dbReference type="ARBA" id="ARBA00009748"/>
    </source>
</evidence>
<dbReference type="Pfam" id="PF00234">
    <property type="entry name" value="Tryp_alpha_amyl"/>
    <property type="match status" value="1"/>
</dbReference>
<dbReference type="Proteomes" id="UP001187192">
    <property type="component" value="Unassembled WGS sequence"/>
</dbReference>
<keyword evidence="5" id="KW-1015">Disulfide bond</keyword>
<dbReference type="PRINTS" id="PR00382">
    <property type="entry name" value="LIPIDTRNSFER"/>
</dbReference>
<dbReference type="Gene3D" id="1.10.110.10">
    <property type="entry name" value="Plant lipid-transfer and hydrophobic proteins"/>
    <property type="match status" value="1"/>
</dbReference>
<dbReference type="CDD" id="cd01960">
    <property type="entry name" value="nsLTP1"/>
    <property type="match status" value="1"/>
</dbReference>
<evidence type="ECO:0000259" key="8">
    <source>
        <dbReference type="SMART" id="SM00499"/>
    </source>
</evidence>
<keyword evidence="7" id="KW-0732">Signal</keyword>
<feature type="chain" id="PRO_5041722747" description="Non-specific lipid-transfer protein" evidence="7">
    <location>
        <begin position="23"/>
        <end position="118"/>
    </location>
</feature>
<gene>
    <name evidence="9" type="ORF">TIFTF001_001559</name>
</gene>
<dbReference type="InterPro" id="IPR036312">
    <property type="entry name" value="Bifun_inhib/LTP/seed_sf"/>
</dbReference>
<evidence type="ECO:0000313" key="10">
    <source>
        <dbReference type="Proteomes" id="UP001187192"/>
    </source>
</evidence>
<dbReference type="SMART" id="SM00499">
    <property type="entry name" value="AAI"/>
    <property type="match status" value="1"/>
</dbReference>
<dbReference type="InterPro" id="IPR016140">
    <property type="entry name" value="Bifunc_inhib/LTP/seed_store"/>
</dbReference>
<evidence type="ECO:0000256" key="7">
    <source>
        <dbReference type="SAM" id="SignalP"/>
    </source>
</evidence>
<dbReference type="PANTHER" id="PTHR33076">
    <property type="entry name" value="NON-SPECIFIC LIPID-TRANSFER PROTEIN 2-RELATED"/>
    <property type="match status" value="1"/>
</dbReference>
<evidence type="ECO:0000313" key="9">
    <source>
        <dbReference type="EMBL" id="GMN27237.1"/>
    </source>
</evidence>
<keyword evidence="4 6" id="KW-0446">Lipid-binding</keyword>
<evidence type="ECO:0000256" key="3">
    <source>
        <dbReference type="ARBA" id="ARBA00022448"/>
    </source>
</evidence>
<protein>
    <recommendedName>
        <fullName evidence="6">Non-specific lipid-transfer protein</fullName>
    </recommendedName>
</protein>
<evidence type="ECO:0000256" key="6">
    <source>
        <dbReference type="RuleBase" id="RU000628"/>
    </source>
</evidence>
<keyword evidence="3 6" id="KW-0813">Transport</keyword>
<comment type="function">
    <text evidence="1 6">Plant non-specific lipid-transfer proteins transfer phospholipids as well as galactolipids across membranes. May play a role in wax or cutin deposition in the cell walls of expanding epidermal cells and certain secretory tissues.</text>
</comment>
<dbReference type="EMBL" id="BTGU01000002">
    <property type="protein sequence ID" value="GMN27237.1"/>
    <property type="molecule type" value="Genomic_DNA"/>
</dbReference>